<dbReference type="SUPFAM" id="SSF53822">
    <property type="entry name" value="Periplasmic binding protein-like I"/>
    <property type="match status" value="1"/>
</dbReference>
<comment type="caution">
    <text evidence="2">The sequence shown here is derived from an EMBL/GenBank/DDBJ whole genome shotgun (WGS) entry which is preliminary data.</text>
</comment>
<dbReference type="RefSeq" id="WP_147798827.1">
    <property type="nucleotide sequence ID" value="NZ_VPFL01000003.1"/>
</dbReference>
<organism evidence="2 3">
    <name type="scientific">Pelomicrobium methylotrophicum</name>
    <dbReference type="NCBI Taxonomy" id="2602750"/>
    <lineage>
        <taxon>Bacteria</taxon>
        <taxon>Pseudomonadati</taxon>
        <taxon>Pseudomonadota</taxon>
        <taxon>Hydrogenophilia</taxon>
        <taxon>Hydrogenophilia incertae sedis</taxon>
        <taxon>Pelomicrobium</taxon>
    </lineage>
</organism>
<keyword evidence="3" id="KW-1185">Reference proteome</keyword>
<evidence type="ECO:0000313" key="3">
    <source>
        <dbReference type="Proteomes" id="UP000321201"/>
    </source>
</evidence>
<dbReference type="OrthoDB" id="9152130at2"/>
<name>A0A5C7F0H2_9PROT</name>
<dbReference type="Gene3D" id="3.40.50.2300">
    <property type="match status" value="2"/>
</dbReference>
<dbReference type="GO" id="GO:0031241">
    <property type="term" value="C:periplasmic side of cell outer membrane"/>
    <property type="evidence" value="ECO:0007669"/>
    <property type="project" value="TreeGrafter"/>
</dbReference>
<evidence type="ECO:0000313" key="2">
    <source>
        <dbReference type="EMBL" id="TXF13185.1"/>
    </source>
</evidence>
<protein>
    <submittedName>
        <fullName evidence="2">Penicillin-binding protein activator</fullName>
    </submittedName>
</protein>
<dbReference type="InterPro" id="IPR007443">
    <property type="entry name" value="LpoA"/>
</dbReference>
<keyword evidence="1" id="KW-0472">Membrane</keyword>
<dbReference type="InterPro" id="IPR028082">
    <property type="entry name" value="Peripla_BP_I"/>
</dbReference>
<proteinExistence type="predicted"/>
<dbReference type="GO" id="GO:0030234">
    <property type="term" value="F:enzyme regulator activity"/>
    <property type="evidence" value="ECO:0007669"/>
    <property type="project" value="TreeGrafter"/>
</dbReference>
<reference evidence="2 3" key="1">
    <citation type="submission" date="2019-08" db="EMBL/GenBank/DDBJ databases">
        <title>Pelomicrobium methylotrophicum gen. nov., sp. nov. a moderately thermophilic, facultatively anaerobic, lithoautotrophic and methylotrophic bacterium isolated from a terrestrial mud volcano.</title>
        <authorList>
            <person name="Slobodkina G.B."/>
            <person name="Merkel A.Y."/>
            <person name="Slobodkin A.I."/>
        </authorList>
    </citation>
    <scope>NUCLEOTIDE SEQUENCE [LARGE SCALE GENOMIC DNA]</scope>
    <source>
        <strain evidence="2 3">SM250</strain>
    </source>
</reference>
<sequence>MQRLFLLLAALVLGLYGIPAAPANGHRPALKASWSHVQLAQVAADTAGDLTPGPWRAVAHVALLLPLKSADFANAAEMVRQGFLVAAESGGRPPFPIRVYATQADTASILTAYEDAIRNGAAVVVGPLTRDGVGTLAASGRVSVPTLALNTIDAPAATLPRELYLFGLSVEGEARQIARLAFTPERPRAFVISSDTALARRLHEAFVRAWIATGGSVAGEFFPLDGGPEAWTALRRHASAPDAIVFLALEHDKARLIRPYLDPAMPVFATSLVYAGADDPVGNFDLNGVRFVDMPWLLTPDHPAVMTYPRPALPVSADLERLYALGIDAYRLSLEIARLPAPGTVHLDGVCGDLRLNEDRQFERTLVSAQFAGGQVRVLRRLP</sequence>
<dbReference type="Pfam" id="PF04348">
    <property type="entry name" value="LppC"/>
    <property type="match status" value="2"/>
</dbReference>
<dbReference type="PANTHER" id="PTHR38038">
    <property type="entry name" value="PENICILLIN-BINDING PROTEIN ACTIVATOR LPOA"/>
    <property type="match status" value="1"/>
</dbReference>
<dbReference type="CDD" id="cd06339">
    <property type="entry name" value="PBP1_YraM_LppC_lipoprotein-like"/>
    <property type="match status" value="1"/>
</dbReference>
<evidence type="ECO:0000256" key="1">
    <source>
        <dbReference type="ARBA" id="ARBA00023136"/>
    </source>
</evidence>
<dbReference type="GO" id="GO:0009252">
    <property type="term" value="P:peptidoglycan biosynthetic process"/>
    <property type="evidence" value="ECO:0007669"/>
    <property type="project" value="TreeGrafter"/>
</dbReference>
<dbReference type="Proteomes" id="UP000321201">
    <property type="component" value="Unassembled WGS sequence"/>
</dbReference>
<dbReference type="EMBL" id="VPFL01000003">
    <property type="protein sequence ID" value="TXF13185.1"/>
    <property type="molecule type" value="Genomic_DNA"/>
</dbReference>
<dbReference type="InParanoid" id="A0A5C7F0H2"/>
<dbReference type="AlphaFoldDB" id="A0A5C7F0H2"/>
<dbReference type="PANTHER" id="PTHR38038:SF1">
    <property type="entry name" value="PENICILLIN-BINDING PROTEIN ACTIVATOR LPOA"/>
    <property type="match status" value="1"/>
</dbReference>
<accession>A0A5C7F0H2</accession>
<gene>
    <name evidence="2" type="ORF">FR698_03725</name>
</gene>